<name>A0A549SCJ2_METSR</name>
<evidence type="ECO:0000313" key="2">
    <source>
        <dbReference type="Proteomes" id="UP000316781"/>
    </source>
</evidence>
<dbReference type="EMBL" id="VJMF01000137">
    <property type="protein sequence ID" value="TRL21724.1"/>
    <property type="molecule type" value="Genomic_DNA"/>
</dbReference>
<organism evidence="1 2">
    <name type="scientific">Methylosinus sporium</name>
    <dbReference type="NCBI Taxonomy" id="428"/>
    <lineage>
        <taxon>Bacteria</taxon>
        <taxon>Pseudomonadati</taxon>
        <taxon>Pseudomonadota</taxon>
        <taxon>Alphaproteobacteria</taxon>
        <taxon>Hyphomicrobiales</taxon>
        <taxon>Methylocystaceae</taxon>
        <taxon>Methylosinus</taxon>
    </lineage>
</organism>
<evidence type="ECO:0000313" key="1">
    <source>
        <dbReference type="EMBL" id="TRL21724.1"/>
    </source>
</evidence>
<accession>A0A549SCJ2</accession>
<comment type="caution">
    <text evidence="1">The sequence shown here is derived from an EMBL/GenBank/DDBJ whole genome shotgun (WGS) entry which is preliminary data.</text>
</comment>
<dbReference type="RefSeq" id="WP_142864735.1">
    <property type="nucleotide sequence ID" value="NZ_VJMF01000137.1"/>
</dbReference>
<gene>
    <name evidence="1" type="ORF">FM996_21510</name>
</gene>
<dbReference type="Proteomes" id="UP000316781">
    <property type="component" value="Unassembled WGS sequence"/>
</dbReference>
<reference evidence="1 2" key="1">
    <citation type="submission" date="2019-07" db="EMBL/GenBank/DDBJ databases">
        <title>Ln-dependent methylotrophs.</title>
        <authorList>
            <person name="Tani A."/>
        </authorList>
    </citation>
    <scope>NUCLEOTIDE SEQUENCE [LARGE SCALE GENOMIC DNA]</scope>
    <source>
        <strain evidence="1 2">SM89A</strain>
    </source>
</reference>
<proteinExistence type="predicted"/>
<dbReference type="AlphaFoldDB" id="A0A549SCJ2"/>
<sequence>MAVFETITSASAFTRRTLLVASVGAVTPAPFKGIASVDSSHTMVVDPATSLWTQWKTAQDLTDVLCQKQQSLETRLMQMIRASDGVDDDEGAEAGCAIEEEIYRTRWAAADLAVGYSEAKKDEERAADIARDLADALAATPASTVEGVVAKLHAVLREGEWCENCPEFPWPQVRSALTDLVRIGRLDSFPKF</sequence>
<protein>
    <submittedName>
        <fullName evidence="1">Uncharacterized protein</fullName>
    </submittedName>
</protein>